<dbReference type="GO" id="GO:0046872">
    <property type="term" value="F:metal ion binding"/>
    <property type="evidence" value="ECO:0007669"/>
    <property type="project" value="UniProtKB-KW"/>
</dbReference>
<keyword evidence="6" id="KW-0564">Palmitate</keyword>
<keyword evidence="1" id="KW-0519">Myristate</keyword>
<dbReference type="SMART" id="SM00275">
    <property type="entry name" value="G_alpha"/>
    <property type="match status" value="2"/>
</dbReference>
<dbReference type="GO" id="GO:0003924">
    <property type="term" value="F:GTPase activity"/>
    <property type="evidence" value="ECO:0007669"/>
    <property type="project" value="InterPro"/>
</dbReference>
<protein>
    <submittedName>
        <fullName evidence="11">Uncharacterized protein</fullName>
    </submittedName>
</protein>
<dbReference type="Pfam" id="PF00503">
    <property type="entry name" value="G-alpha"/>
    <property type="match status" value="2"/>
</dbReference>
<evidence type="ECO:0000256" key="7">
    <source>
        <dbReference type="ARBA" id="ARBA00023224"/>
    </source>
</evidence>
<feature type="binding site" evidence="9">
    <location>
        <begin position="641"/>
        <end position="647"/>
    </location>
    <ligand>
        <name>GTP</name>
        <dbReference type="ChEBI" id="CHEBI:37565"/>
    </ligand>
</feature>
<feature type="binding site" evidence="9">
    <location>
        <begin position="444"/>
        <end position="449"/>
    </location>
    <ligand>
        <name>GTP</name>
        <dbReference type="ChEBI" id="CHEBI:37565"/>
    </ligand>
</feature>
<evidence type="ECO:0000256" key="9">
    <source>
        <dbReference type="PIRSR" id="PIRSR601019-1"/>
    </source>
</evidence>
<evidence type="ECO:0000313" key="12">
    <source>
        <dbReference type="Proteomes" id="UP000320333"/>
    </source>
</evidence>
<evidence type="ECO:0000256" key="6">
    <source>
        <dbReference type="ARBA" id="ARBA00023139"/>
    </source>
</evidence>
<keyword evidence="2 10" id="KW-0479">Metal-binding</keyword>
<sequence length="810" mass="91576">MGCSSSTPDDAFITSRDIDRRLHADSQVCRTTTAKLLLLGTGETGKSTLLKQMKLIYGAGITIEERQGCRSAIILNICTSIKALVLAMETCKIPFGFESNTAKMSPAALAEMETCNCLSAEGDRKNPVEAYARYLYEKEGGFSGQTGRVADAARYVMNVDSIIAFSNYEMIPAEAIAAIKAVWQDSGTQYCFKRSNEFQLMDTCPYFLNDVDRICQEDYLPTEQDVLNARIKTTKITETVFKVDKLTYRVFDVAGQRCHRKHWAPYFDDVNSIIFMVAISSYDQLPISLKNLRNTPVVDSKEVFAAICNHPLFKRTPMILFMNKIDLFQEKLKFKQVSQYFEEYDGANDYESASEFFVNEFLKVNKYPKHIYRHLTAATDTQQIKGILDAVQAIIVQSKSPDHIWIDDDTSEAALTNTEIEKQISKDRKELQKQVKLLLLGAGETGKSTILKQFRLIYGSGFTQEKSQFRCPIVFGISASAKTLVKAMSQLHIPYGFDPSSIITAHLPELDAIQSISSSDTGDTQVSNHIVHQQKCSRDEIAKHVANLYVTLGPFLPSSNAKLPSAVETIKSFDTTLGFRHYASLTDEAADAVKLLWADTGVQYCWTRRSEFHITDTAAYFMNDMARFCDEEFEVTDQDILNTRIITTNVTETRFQVESLIFRVFDVGGQRGERRKWAQYFEDVSALIYVAALGQFDQMCVEDDSTNRVMESIHLFASISSNPIFKQTPIILFMNKTDVFEEKLASRNVSEFFPDFAGKNTVKEAGNFFLAKFLMVNKYPEKPMYMYLTCATNTAKIRSVLETVRKIIIK</sequence>
<proteinExistence type="predicted"/>
<keyword evidence="3 9" id="KW-0547">Nucleotide-binding</keyword>
<dbReference type="GO" id="GO:0031683">
    <property type="term" value="F:G-protein beta/gamma-subunit complex binding"/>
    <property type="evidence" value="ECO:0007669"/>
    <property type="project" value="InterPro"/>
</dbReference>
<feature type="binding site" evidence="9">
    <location>
        <begin position="666"/>
        <end position="670"/>
    </location>
    <ligand>
        <name>GTP</name>
        <dbReference type="ChEBI" id="CHEBI:37565"/>
    </ligand>
</feature>
<dbReference type="Gene3D" id="1.10.400.10">
    <property type="entry name" value="GI Alpha 1, domain 2-like"/>
    <property type="match status" value="2"/>
</dbReference>
<gene>
    <name evidence="11" type="ORF">CcCBS67573_g04008</name>
</gene>
<accession>A0A507FGH8</accession>
<dbReference type="Proteomes" id="UP000320333">
    <property type="component" value="Unassembled WGS sequence"/>
</dbReference>
<dbReference type="Gene3D" id="3.40.50.300">
    <property type="entry name" value="P-loop containing nucleotide triphosphate hydrolases"/>
    <property type="match status" value="4"/>
</dbReference>
<dbReference type="FunFam" id="3.40.50.300:FF:000720">
    <property type="entry name" value="Guanine nucleotide-binding protein G(k) subunit alpha"/>
    <property type="match status" value="1"/>
</dbReference>
<evidence type="ECO:0000256" key="2">
    <source>
        <dbReference type="ARBA" id="ARBA00022723"/>
    </source>
</evidence>
<dbReference type="SUPFAM" id="SSF52540">
    <property type="entry name" value="P-loop containing nucleoside triphosphate hydrolases"/>
    <property type="match status" value="2"/>
</dbReference>
<evidence type="ECO:0000256" key="10">
    <source>
        <dbReference type="PIRSR" id="PIRSR601019-2"/>
    </source>
</evidence>
<dbReference type="AlphaFoldDB" id="A0A507FGH8"/>
<dbReference type="EMBL" id="QEAP01000111">
    <property type="protein sequence ID" value="TPX74740.1"/>
    <property type="molecule type" value="Genomic_DNA"/>
</dbReference>
<dbReference type="InterPro" id="IPR001019">
    <property type="entry name" value="Gprotein_alpha_su"/>
</dbReference>
<dbReference type="GO" id="GO:0005737">
    <property type="term" value="C:cytoplasm"/>
    <property type="evidence" value="ECO:0007669"/>
    <property type="project" value="TreeGrafter"/>
</dbReference>
<dbReference type="CDD" id="cd00066">
    <property type="entry name" value="G-alpha"/>
    <property type="match status" value="2"/>
</dbReference>
<feature type="binding site" evidence="9">
    <location>
        <position position="791"/>
    </location>
    <ligand>
        <name>GTP</name>
        <dbReference type="ChEBI" id="CHEBI:37565"/>
    </ligand>
</feature>
<dbReference type="OrthoDB" id="5817230at2759"/>
<dbReference type="InterPro" id="IPR011025">
    <property type="entry name" value="GproteinA_insert"/>
</dbReference>
<dbReference type="PRINTS" id="PR00318">
    <property type="entry name" value="GPROTEINA"/>
</dbReference>
<dbReference type="PROSITE" id="PS51882">
    <property type="entry name" value="G_ALPHA"/>
    <property type="match status" value="2"/>
</dbReference>
<dbReference type="FunFam" id="3.40.50.300:FF:003800">
    <property type="entry name" value="Guanine nucleotide-binding protein G(k) subunit alpha"/>
    <property type="match status" value="1"/>
</dbReference>
<feature type="binding site" evidence="9">
    <location>
        <begin position="735"/>
        <end position="738"/>
    </location>
    <ligand>
        <name>GTP</name>
        <dbReference type="ChEBI" id="CHEBI:37565"/>
    </ligand>
</feature>
<evidence type="ECO:0000256" key="3">
    <source>
        <dbReference type="ARBA" id="ARBA00022741"/>
    </source>
</evidence>
<comment type="caution">
    <text evidence="11">The sequence shown here is derived from an EMBL/GenBank/DDBJ whole genome shotgun (WGS) entry which is preliminary data.</text>
</comment>
<evidence type="ECO:0000256" key="5">
    <source>
        <dbReference type="ARBA" id="ARBA00023134"/>
    </source>
</evidence>
<evidence type="ECO:0000256" key="8">
    <source>
        <dbReference type="ARBA" id="ARBA00023288"/>
    </source>
</evidence>
<dbReference type="STRING" id="246404.A0A507FGH8"/>
<keyword evidence="5 9" id="KW-0342">GTP-binding</keyword>
<organism evidence="11 12">
    <name type="scientific">Chytriomyces confervae</name>
    <dbReference type="NCBI Taxonomy" id="246404"/>
    <lineage>
        <taxon>Eukaryota</taxon>
        <taxon>Fungi</taxon>
        <taxon>Fungi incertae sedis</taxon>
        <taxon>Chytridiomycota</taxon>
        <taxon>Chytridiomycota incertae sedis</taxon>
        <taxon>Chytridiomycetes</taxon>
        <taxon>Chytridiales</taxon>
        <taxon>Chytriomycetaceae</taxon>
        <taxon>Chytriomyces</taxon>
    </lineage>
</organism>
<dbReference type="PANTHER" id="PTHR10218">
    <property type="entry name" value="GTP-BINDING PROTEIN ALPHA SUBUNIT"/>
    <property type="match status" value="1"/>
</dbReference>
<dbReference type="GO" id="GO:0005834">
    <property type="term" value="C:heterotrimeric G-protein complex"/>
    <property type="evidence" value="ECO:0007669"/>
    <property type="project" value="TreeGrafter"/>
</dbReference>
<keyword evidence="7" id="KW-0807">Transducer</keyword>
<keyword evidence="4 10" id="KW-0460">Magnesium</keyword>
<feature type="binding site" evidence="10">
    <location>
        <position position="448"/>
    </location>
    <ligand>
        <name>Mg(2+)</name>
        <dbReference type="ChEBI" id="CHEBI:18420"/>
    </ligand>
</feature>
<dbReference type="GO" id="GO:0007188">
    <property type="term" value="P:adenylate cyclase-modulating G protein-coupled receptor signaling pathway"/>
    <property type="evidence" value="ECO:0007669"/>
    <property type="project" value="TreeGrafter"/>
</dbReference>
<evidence type="ECO:0000313" key="11">
    <source>
        <dbReference type="EMBL" id="TPX74740.1"/>
    </source>
</evidence>
<dbReference type="InterPro" id="IPR027417">
    <property type="entry name" value="P-loop_NTPase"/>
</dbReference>
<keyword evidence="12" id="KW-1185">Reference proteome</keyword>
<reference evidence="11 12" key="1">
    <citation type="journal article" date="2019" name="Sci. Rep.">
        <title>Comparative genomics of chytrid fungi reveal insights into the obligate biotrophic and pathogenic lifestyle of Synchytrium endobioticum.</title>
        <authorList>
            <person name="van de Vossenberg B.T.L.H."/>
            <person name="Warris S."/>
            <person name="Nguyen H.D.T."/>
            <person name="van Gent-Pelzer M.P.E."/>
            <person name="Joly D.L."/>
            <person name="van de Geest H.C."/>
            <person name="Bonants P.J.M."/>
            <person name="Smith D.S."/>
            <person name="Levesque C.A."/>
            <person name="van der Lee T.A.J."/>
        </authorList>
    </citation>
    <scope>NUCLEOTIDE SEQUENCE [LARGE SCALE GENOMIC DNA]</scope>
    <source>
        <strain evidence="11 12">CBS 675.73</strain>
    </source>
</reference>
<dbReference type="SUPFAM" id="SSF47895">
    <property type="entry name" value="Transducin (alpha subunit), insertion domain"/>
    <property type="match status" value="2"/>
</dbReference>
<dbReference type="GO" id="GO:0001664">
    <property type="term" value="F:G protein-coupled receptor binding"/>
    <property type="evidence" value="ECO:0007669"/>
    <property type="project" value="TreeGrafter"/>
</dbReference>
<dbReference type="PANTHER" id="PTHR10218:SF360">
    <property type="entry name" value="GUANINE NUCLEOTIDE-BINDING PROTEIN SUBUNIT ALPHA HOMOLOG"/>
    <property type="match status" value="1"/>
</dbReference>
<name>A0A507FGH8_9FUNG</name>
<dbReference type="GO" id="GO:0005525">
    <property type="term" value="F:GTP binding"/>
    <property type="evidence" value="ECO:0007669"/>
    <property type="project" value="UniProtKB-KW"/>
</dbReference>
<evidence type="ECO:0000256" key="4">
    <source>
        <dbReference type="ARBA" id="ARBA00022842"/>
    </source>
</evidence>
<keyword evidence="8" id="KW-0449">Lipoprotein</keyword>
<feature type="binding site" evidence="10">
    <location>
        <position position="647"/>
    </location>
    <ligand>
        <name>Mg(2+)</name>
        <dbReference type="ChEBI" id="CHEBI:18420"/>
    </ligand>
</feature>
<evidence type="ECO:0000256" key="1">
    <source>
        <dbReference type="ARBA" id="ARBA00022707"/>
    </source>
</evidence>